<evidence type="ECO:0000256" key="8">
    <source>
        <dbReference type="ARBA" id="ARBA00012016"/>
    </source>
</evidence>
<keyword evidence="14" id="KW-0067">ATP-binding</keyword>
<keyword evidence="12" id="KW-0547">Nucleotide-binding</keyword>
<dbReference type="EMBL" id="JAXAVX010000003">
    <property type="protein sequence ID" value="MDX8151573.1"/>
    <property type="molecule type" value="Genomic_DNA"/>
</dbReference>
<dbReference type="InterPro" id="IPR027417">
    <property type="entry name" value="P-loop_NTPase"/>
</dbReference>
<keyword evidence="20" id="KW-0548">Nucleotidyltransferase</keyword>
<dbReference type="GO" id="GO:0016301">
    <property type="term" value="F:kinase activity"/>
    <property type="evidence" value="ECO:0007669"/>
    <property type="project" value="UniProtKB-KW"/>
</dbReference>
<keyword evidence="15" id="KW-0342">GTP-binding</keyword>
<keyword evidence="11" id="KW-0808">Transferase</keyword>
<dbReference type="InterPro" id="IPR015422">
    <property type="entry name" value="PyrdxlP-dep_Trfase_small"/>
</dbReference>
<dbReference type="CDD" id="cd00609">
    <property type="entry name" value="AAT_like"/>
    <property type="match status" value="1"/>
</dbReference>
<comment type="catalytic activity">
    <reaction evidence="2">
        <text>adenosylcob(III)inamide phosphate + GTP + H(+) = adenosylcob(III)inamide-GDP + diphosphate</text>
        <dbReference type="Rhea" id="RHEA:22712"/>
        <dbReference type="ChEBI" id="CHEBI:15378"/>
        <dbReference type="ChEBI" id="CHEBI:33019"/>
        <dbReference type="ChEBI" id="CHEBI:37565"/>
        <dbReference type="ChEBI" id="CHEBI:58502"/>
        <dbReference type="ChEBI" id="CHEBI:60487"/>
        <dbReference type="EC" id="2.7.7.62"/>
    </reaction>
</comment>
<comment type="pathway">
    <text evidence="6">Cofactor biosynthesis; adenosylcobalamin biosynthesis; adenosylcobalamin from cob(II)yrinate a,c-diamide: step 5/7.</text>
</comment>
<evidence type="ECO:0000256" key="15">
    <source>
        <dbReference type="ARBA" id="ARBA00023134"/>
    </source>
</evidence>
<evidence type="ECO:0000256" key="4">
    <source>
        <dbReference type="ARBA" id="ARBA00003889"/>
    </source>
</evidence>
<dbReference type="Gene3D" id="3.40.640.10">
    <property type="entry name" value="Type I PLP-dependent aspartate aminotransferase-like (Major domain)"/>
    <property type="match status" value="1"/>
</dbReference>
<name>A0ABU4VIF1_9ACTN</name>
<proteinExistence type="inferred from homology"/>
<evidence type="ECO:0000313" key="21">
    <source>
        <dbReference type="Proteomes" id="UP001277761"/>
    </source>
</evidence>
<dbReference type="Gene3D" id="3.40.50.300">
    <property type="entry name" value="P-loop containing nucleotide triphosphate hydrolases"/>
    <property type="match status" value="1"/>
</dbReference>
<evidence type="ECO:0000256" key="9">
    <source>
        <dbReference type="ARBA" id="ARBA00012523"/>
    </source>
</evidence>
<evidence type="ECO:0000256" key="10">
    <source>
        <dbReference type="ARBA" id="ARBA00022573"/>
    </source>
</evidence>
<evidence type="ECO:0000256" key="14">
    <source>
        <dbReference type="ARBA" id="ARBA00022840"/>
    </source>
</evidence>
<evidence type="ECO:0000256" key="16">
    <source>
        <dbReference type="ARBA" id="ARBA00029570"/>
    </source>
</evidence>
<evidence type="ECO:0000256" key="13">
    <source>
        <dbReference type="ARBA" id="ARBA00022777"/>
    </source>
</evidence>
<organism evidence="20 21">
    <name type="scientific">Patulibacter brassicae</name>
    <dbReference type="NCBI Taxonomy" id="1705717"/>
    <lineage>
        <taxon>Bacteria</taxon>
        <taxon>Bacillati</taxon>
        <taxon>Actinomycetota</taxon>
        <taxon>Thermoleophilia</taxon>
        <taxon>Solirubrobacterales</taxon>
        <taxon>Patulibacteraceae</taxon>
        <taxon>Patulibacter</taxon>
    </lineage>
</organism>
<evidence type="ECO:0000256" key="11">
    <source>
        <dbReference type="ARBA" id="ARBA00022679"/>
    </source>
</evidence>
<dbReference type="RefSeq" id="WP_319953728.1">
    <property type="nucleotide sequence ID" value="NZ_JAXAVX010000003.1"/>
</dbReference>
<dbReference type="Proteomes" id="UP001277761">
    <property type="component" value="Unassembled WGS sequence"/>
</dbReference>
<evidence type="ECO:0000256" key="17">
    <source>
        <dbReference type="ARBA" id="ARBA00030571"/>
    </source>
</evidence>
<evidence type="ECO:0000256" key="3">
    <source>
        <dbReference type="ARBA" id="ARBA00001522"/>
    </source>
</evidence>
<evidence type="ECO:0000256" key="6">
    <source>
        <dbReference type="ARBA" id="ARBA00005159"/>
    </source>
</evidence>
<comment type="caution">
    <text evidence="20">The sequence shown here is derived from an EMBL/GenBank/DDBJ whole genome shotgun (WGS) entry which is preliminary data.</text>
</comment>
<dbReference type="InterPro" id="IPR003593">
    <property type="entry name" value="AAA+_ATPase"/>
</dbReference>
<dbReference type="EC" id="2.7.7.62" evidence="9"/>
<accession>A0ABU4VIF1</accession>
<dbReference type="InterPro" id="IPR004839">
    <property type="entry name" value="Aminotransferase_I/II_large"/>
</dbReference>
<evidence type="ECO:0000256" key="7">
    <source>
        <dbReference type="ARBA" id="ARBA00007490"/>
    </source>
</evidence>
<evidence type="ECO:0000256" key="1">
    <source>
        <dbReference type="ARBA" id="ARBA00000312"/>
    </source>
</evidence>
<keyword evidence="13 20" id="KW-0418">Kinase</keyword>
<keyword evidence="21" id="KW-1185">Reference proteome</keyword>
<comment type="similarity">
    <text evidence="7">Belongs to the CobU/CobP family.</text>
</comment>
<dbReference type="Pfam" id="PF02283">
    <property type="entry name" value="CobU"/>
    <property type="match status" value="1"/>
</dbReference>
<dbReference type="Gene3D" id="3.90.1150.10">
    <property type="entry name" value="Aspartate Aminotransferase, domain 1"/>
    <property type="match status" value="1"/>
</dbReference>
<dbReference type="GO" id="GO:0016779">
    <property type="term" value="F:nucleotidyltransferase activity"/>
    <property type="evidence" value="ECO:0007669"/>
    <property type="project" value="UniProtKB-KW"/>
</dbReference>
<gene>
    <name evidence="20" type="ORF">SK069_08225</name>
</gene>
<dbReference type="SMART" id="SM00382">
    <property type="entry name" value="AAA"/>
    <property type="match status" value="1"/>
</dbReference>
<sequence>MSTPRLVLVLGGTRSGKSAVAERLAAAAGGPVRYLATAPTGPTGDPERIASHRARRPSTWTTVELSGSVDLAGAVRDAGGDTVLLDGLGAWLGGALHDAGLLDDGGRGADPAHALDGAAAIATIEQAVEGLVAAALARTAGTIVVGEEAGMAPVAGDRGTRRWVDLLGTAHQALAARADRVLLVVAGRAIELPAGDAPAAIAPSATTPAPSAPVVVPATSGAPERIAAEVPTDDPTPADPGTASDAPPGASASRSPAPDDRTGPAAAPRDAGPDRPHGAGDATDPGAPPLESPVGDGTHEPGGAAEPSDAPDPPAASAAPLGADTGLLALRLHGDRMVPEGTIDFAVNVVAGDPPGWATQALQAGLARVGHYPDDRAASAAVAARHARPTDGVLPLGGAAEGFWRLALAVRPRRAAVLVPGFTEAEAALRSVGAEIVRVRRDPARDWALEPEAIPEDCDLVALGRPENPTGTLDPREAILRLRRPGRTILVDEAFADFLPPDADALADHRPDDDGPGDLVVLRSLTKALAVPGVRAGYVLAEPELVERLRLAGPPWTCPTPALELLRAYAERPDACERIAARTAAHRDDLLARLRQIAGVQVWESQANFLLARVPAGIDAVTGLHARGIAVRPCTTFAGLDDRFVRIAVRTPALHARLVQALAAVISEAEQA</sequence>
<evidence type="ECO:0000256" key="5">
    <source>
        <dbReference type="ARBA" id="ARBA00004692"/>
    </source>
</evidence>
<dbReference type="EC" id="2.7.1.156" evidence="8"/>
<dbReference type="InterPro" id="IPR015421">
    <property type="entry name" value="PyrdxlP-dep_Trfase_major"/>
</dbReference>
<dbReference type="InterPro" id="IPR015424">
    <property type="entry name" value="PyrdxlP-dep_Trfase"/>
</dbReference>
<dbReference type="PANTHER" id="PTHR34848:SF1">
    <property type="entry name" value="BIFUNCTIONAL ADENOSYLCOBALAMIN BIOSYNTHESIS PROTEIN COBU"/>
    <property type="match status" value="1"/>
</dbReference>
<dbReference type="SUPFAM" id="SSF53383">
    <property type="entry name" value="PLP-dependent transferases"/>
    <property type="match status" value="1"/>
</dbReference>
<evidence type="ECO:0000256" key="2">
    <source>
        <dbReference type="ARBA" id="ARBA00000711"/>
    </source>
</evidence>
<dbReference type="SUPFAM" id="SSF52540">
    <property type="entry name" value="P-loop containing nucleoside triphosphate hydrolases"/>
    <property type="match status" value="1"/>
</dbReference>
<comment type="pathway">
    <text evidence="5">Cofactor biosynthesis; adenosylcobalamin biosynthesis; adenosylcobalamin from cob(II)yrinate a,c-diamide: step 6/7.</text>
</comment>
<dbReference type="PANTHER" id="PTHR34848">
    <property type="match status" value="1"/>
</dbReference>
<comment type="catalytic activity">
    <reaction evidence="1">
        <text>adenosylcob(III)inamide + ATP = adenosylcob(III)inamide phosphate + ADP + H(+)</text>
        <dbReference type="Rhea" id="RHEA:15769"/>
        <dbReference type="ChEBI" id="CHEBI:2480"/>
        <dbReference type="ChEBI" id="CHEBI:15378"/>
        <dbReference type="ChEBI" id="CHEBI:30616"/>
        <dbReference type="ChEBI" id="CHEBI:58502"/>
        <dbReference type="ChEBI" id="CHEBI:456216"/>
        <dbReference type="EC" id="2.7.1.156"/>
    </reaction>
</comment>
<feature type="domain" description="AAA+ ATPase" evidence="19">
    <location>
        <begin position="3"/>
        <end position="188"/>
    </location>
</feature>
<feature type="region of interest" description="Disordered" evidence="18">
    <location>
        <begin position="228"/>
        <end position="321"/>
    </location>
</feature>
<dbReference type="InterPro" id="IPR003203">
    <property type="entry name" value="CobU/CobP"/>
</dbReference>
<comment type="function">
    <text evidence="4">Catalyzes ATP-dependent phosphorylation of adenosylcobinamide and addition of GMP to adenosylcobinamide phosphate.</text>
</comment>
<dbReference type="Pfam" id="PF00155">
    <property type="entry name" value="Aminotran_1_2"/>
    <property type="match status" value="1"/>
</dbReference>
<feature type="compositionally biased region" description="Low complexity" evidence="18">
    <location>
        <begin position="233"/>
        <end position="256"/>
    </location>
</feature>
<evidence type="ECO:0000256" key="12">
    <source>
        <dbReference type="ARBA" id="ARBA00022741"/>
    </source>
</evidence>
<evidence type="ECO:0000259" key="19">
    <source>
        <dbReference type="SMART" id="SM00382"/>
    </source>
</evidence>
<comment type="catalytic activity">
    <reaction evidence="3">
        <text>adenosylcob(III)inamide + GTP = adenosylcob(III)inamide phosphate + GDP + H(+)</text>
        <dbReference type="Rhea" id="RHEA:15765"/>
        <dbReference type="ChEBI" id="CHEBI:2480"/>
        <dbReference type="ChEBI" id="CHEBI:15378"/>
        <dbReference type="ChEBI" id="CHEBI:37565"/>
        <dbReference type="ChEBI" id="CHEBI:58189"/>
        <dbReference type="ChEBI" id="CHEBI:58502"/>
        <dbReference type="EC" id="2.7.1.156"/>
    </reaction>
</comment>
<protein>
    <recommendedName>
        <fullName evidence="16">Adenosylcobinamide kinase</fullName>
        <ecNumber evidence="8">2.7.1.156</ecNumber>
        <ecNumber evidence="9">2.7.7.62</ecNumber>
    </recommendedName>
    <alternativeName>
        <fullName evidence="17">Adenosylcobinamide-phosphate guanylyltransferase</fullName>
    </alternativeName>
</protein>
<evidence type="ECO:0000256" key="18">
    <source>
        <dbReference type="SAM" id="MobiDB-lite"/>
    </source>
</evidence>
<evidence type="ECO:0000313" key="20">
    <source>
        <dbReference type="EMBL" id="MDX8151573.1"/>
    </source>
</evidence>
<reference evidence="20 21" key="1">
    <citation type="submission" date="2023-11" db="EMBL/GenBank/DDBJ databases">
        <authorList>
            <person name="Xu M."/>
            <person name="Jiang T."/>
        </authorList>
    </citation>
    <scope>NUCLEOTIDE SEQUENCE [LARGE SCALE GENOMIC DNA]</scope>
    <source>
        <strain evidence="20 21">SD</strain>
    </source>
</reference>
<keyword evidence="10" id="KW-0169">Cobalamin biosynthesis</keyword>